<keyword evidence="7 8" id="KW-0472">Membrane</keyword>
<dbReference type="eggNOG" id="KOG1305">
    <property type="taxonomic scope" value="Eukaryota"/>
</dbReference>
<keyword evidence="11" id="KW-1185">Reference proteome</keyword>
<keyword evidence="3" id="KW-0813">Transport</keyword>
<evidence type="ECO:0000313" key="11">
    <source>
        <dbReference type="Proteomes" id="UP000017836"/>
    </source>
</evidence>
<feature type="transmembrane region" description="Helical" evidence="8">
    <location>
        <begin position="126"/>
        <end position="148"/>
    </location>
</feature>
<evidence type="ECO:0000256" key="3">
    <source>
        <dbReference type="ARBA" id="ARBA00022448"/>
    </source>
</evidence>
<feature type="domain" description="Amino acid transporter transmembrane" evidence="9">
    <location>
        <begin position="46"/>
        <end position="180"/>
    </location>
</feature>
<evidence type="ECO:0000256" key="8">
    <source>
        <dbReference type="SAM" id="Phobius"/>
    </source>
</evidence>
<dbReference type="STRING" id="13333.W1PDT7"/>
<evidence type="ECO:0000256" key="1">
    <source>
        <dbReference type="ARBA" id="ARBA00004141"/>
    </source>
</evidence>
<dbReference type="PANTHER" id="PTHR22950:SF458">
    <property type="entry name" value="SODIUM-COUPLED NEUTRAL AMINO ACID TRANSPORTER 11-RELATED"/>
    <property type="match status" value="1"/>
</dbReference>
<comment type="similarity">
    <text evidence="2">Belongs to the amino acid/polyamine transporter 2 family.</text>
</comment>
<dbReference type="Pfam" id="PF01490">
    <property type="entry name" value="Aa_trans"/>
    <property type="match status" value="1"/>
</dbReference>
<dbReference type="AlphaFoldDB" id="W1PDT7"/>
<evidence type="ECO:0000256" key="5">
    <source>
        <dbReference type="ARBA" id="ARBA00022970"/>
    </source>
</evidence>
<dbReference type="PANTHER" id="PTHR22950">
    <property type="entry name" value="AMINO ACID TRANSPORTER"/>
    <property type="match status" value="1"/>
</dbReference>
<dbReference type="HOGENOM" id="CLU_034419_1_0_1"/>
<evidence type="ECO:0000313" key="10">
    <source>
        <dbReference type="EMBL" id="ERN05786.1"/>
    </source>
</evidence>
<keyword evidence="5" id="KW-0029">Amino-acid transport</keyword>
<feature type="transmembrane region" description="Helical" evidence="8">
    <location>
        <begin position="102"/>
        <end position="120"/>
    </location>
</feature>
<keyword evidence="6 8" id="KW-1133">Transmembrane helix</keyword>
<evidence type="ECO:0000256" key="6">
    <source>
        <dbReference type="ARBA" id="ARBA00022989"/>
    </source>
</evidence>
<gene>
    <name evidence="10" type="ORF">AMTR_s00006p00255160</name>
</gene>
<dbReference type="GO" id="GO:0006865">
    <property type="term" value="P:amino acid transport"/>
    <property type="evidence" value="ECO:0007669"/>
    <property type="project" value="UniProtKB-KW"/>
</dbReference>
<keyword evidence="4 8" id="KW-0812">Transmembrane</keyword>
<feature type="transmembrane region" description="Helical" evidence="8">
    <location>
        <begin position="160"/>
        <end position="179"/>
    </location>
</feature>
<protein>
    <recommendedName>
        <fullName evidence="9">Amino acid transporter transmembrane domain-containing protein</fullName>
    </recommendedName>
</protein>
<feature type="transmembrane region" description="Helical" evidence="8">
    <location>
        <begin position="59"/>
        <end position="82"/>
    </location>
</feature>
<evidence type="ECO:0000256" key="7">
    <source>
        <dbReference type="ARBA" id="ARBA00023136"/>
    </source>
</evidence>
<name>W1PDT7_AMBTC</name>
<organism evidence="10 11">
    <name type="scientific">Amborella trichopoda</name>
    <dbReference type="NCBI Taxonomy" id="13333"/>
    <lineage>
        <taxon>Eukaryota</taxon>
        <taxon>Viridiplantae</taxon>
        <taxon>Streptophyta</taxon>
        <taxon>Embryophyta</taxon>
        <taxon>Tracheophyta</taxon>
        <taxon>Spermatophyta</taxon>
        <taxon>Magnoliopsida</taxon>
        <taxon>Amborellales</taxon>
        <taxon>Amborellaceae</taxon>
        <taxon>Amborella</taxon>
    </lineage>
</organism>
<proteinExistence type="inferred from homology"/>
<accession>W1PDT7</accession>
<reference evidence="11" key="1">
    <citation type="journal article" date="2013" name="Science">
        <title>The Amborella genome and the evolution of flowering plants.</title>
        <authorList>
            <consortium name="Amborella Genome Project"/>
        </authorList>
    </citation>
    <scope>NUCLEOTIDE SEQUENCE [LARGE SCALE GENOMIC DNA]</scope>
</reference>
<evidence type="ECO:0000256" key="4">
    <source>
        <dbReference type="ARBA" id="ARBA00022692"/>
    </source>
</evidence>
<evidence type="ECO:0000259" key="9">
    <source>
        <dbReference type="Pfam" id="PF01490"/>
    </source>
</evidence>
<dbReference type="Gramene" id="ERN05786">
    <property type="protein sequence ID" value="ERN05786"/>
    <property type="gene ID" value="AMTR_s00006p00255160"/>
</dbReference>
<dbReference type="EMBL" id="KI393980">
    <property type="protein sequence ID" value="ERN05786.1"/>
    <property type="molecule type" value="Genomic_DNA"/>
</dbReference>
<dbReference type="InterPro" id="IPR013057">
    <property type="entry name" value="AA_transpt_TM"/>
</dbReference>
<dbReference type="GO" id="GO:0031090">
    <property type="term" value="C:organelle membrane"/>
    <property type="evidence" value="ECO:0007669"/>
    <property type="project" value="UniProtKB-ARBA"/>
</dbReference>
<dbReference type="Proteomes" id="UP000017836">
    <property type="component" value="Unassembled WGS sequence"/>
</dbReference>
<comment type="subcellular location">
    <subcellularLocation>
        <location evidence="1">Membrane</location>
        <topology evidence="1">Multi-pass membrane protein</topology>
    </subcellularLocation>
</comment>
<evidence type="ECO:0000256" key="2">
    <source>
        <dbReference type="ARBA" id="ARBA00008066"/>
    </source>
</evidence>
<sequence length="186" mass="20550">MKIFDGNVELPRWLPNVTDVTSFLKHFTAVPVLLLAYICHYNAHRITKELQDTSEMHSIVVRICYAIHIMLVAPIIAFGLRLNLDGLLFPSAKPLVLDNKRFTILTVVLIALIFIGATFIPSIWDVFQFGGATTGLSIALIFPAAVALKDRHGIATKKDSILGIFMVVLAIFSSALAIYSDAYSLF</sequence>